<accession>A0A387HC92</accession>
<organism evidence="2 3">
    <name type="scientific">Streptomyces hundungensis</name>
    <dbReference type="NCBI Taxonomy" id="1077946"/>
    <lineage>
        <taxon>Bacteria</taxon>
        <taxon>Bacillati</taxon>
        <taxon>Actinomycetota</taxon>
        <taxon>Actinomycetes</taxon>
        <taxon>Kitasatosporales</taxon>
        <taxon>Streptomycetaceae</taxon>
        <taxon>Streptomyces</taxon>
    </lineage>
</organism>
<name>A0A387HC92_9ACTN</name>
<reference evidence="2 3" key="1">
    <citation type="submission" date="2018-10" db="EMBL/GenBank/DDBJ databases">
        <title>Relationship between Morphology and Antimicrobial Activity in Streptomyces.</title>
        <authorList>
            <person name="Kang H.J."/>
            <person name="Kim S.B."/>
        </authorList>
    </citation>
    <scope>NUCLEOTIDE SEQUENCE [LARGE SCALE GENOMIC DNA]</scope>
    <source>
        <strain evidence="2 3">BH38</strain>
    </source>
</reference>
<dbReference type="EMBL" id="CP032698">
    <property type="protein sequence ID" value="AYG78352.1"/>
    <property type="molecule type" value="Genomic_DNA"/>
</dbReference>
<evidence type="ECO:0000256" key="1">
    <source>
        <dbReference type="SAM" id="MobiDB-lite"/>
    </source>
</evidence>
<protein>
    <submittedName>
        <fullName evidence="2">Uncharacterized protein</fullName>
    </submittedName>
</protein>
<feature type="compositionally biased region" description="Basic and acidic residues" evidence="1">
    <location>
        <begin position="65"/>
        <end position="76"/>
    </location>
</feature>
<feature type="compositionally biased region" description="Basic and acidic residues" evidence="1">
    <location>
        <begin position="18"/>
        <end position="28"/>
    </location>
</feature>
<feature type="compositionally biased region" description="Basic residues" evidence="1">
    <location>
        <begin position="8"/>
        <end position="17"/>
    </location>
</feature>
<keyword evidence="3" id="KW-1185">Reference proteome</keyword>
<proteinExistence type="predicted"/>
<evidence type="ECO:0000313" key="2">
    <source>
        <dbReference type="EMBL" id="AYG78352.1"/>
    </source>
</evidence>
<dbReference type="KEGG" id="shun:DWB77_00459"/>
<sequence length="286" mass="31277">MAPPQAGVHRRRPRRRADRSADPGDCPHRHGVRLNGRRRSRRWHPAVPPPWACPPTTVWPMIGIRRAEAPPRDPRDPAANISRPSNSANHIEQCLPGHTGRHGIQDRTPHVPAGRAATAPGSSLLRSGLCPVGHINRLDNLAVSGQSADVGLRAAPGHLHRPPERGIRVAPAPPGPRHAPRPPCPVAQDHYVRSRTRLRRASGPACLDHARVPGEQPDWACQVIAMCGESCPHDSAPGRGGRGRFSVYPRWVIWRMRRILRGAWLTRSTAAVSGSTRVRVIPSSMP</sequence>
<feature type="compositionally biased region" description="Basic residues" evidence="1">
    <location>
        <begin position="29"/>
        <end position="44"/>
    </location>
</feature>
<dbReference type="AlphaFoldDB" id="A0A387HC92"/>
<dbReference type="Proteomes" id="UP000271554">
    <property type="component" value="Chromosome"/>
</dbReference>
<evidence type="ECO:0000313" key="3">
    <source>
        <dbReference type="Proteomes" id="UP000271554"/>
    </source>
</evidence>
<feature type="region of interest" description="Disordered" evidence="1">
    <location>
        <begin position="1"/>
        <end position="120"/>
    </location>
</feature>
<gene>
    <name evidence="2" type="ORF">DWB77_00459</name>
</gene>